<dbReference type="Proteomes" id="UP001230908">
    <property type="component" value="Unassembled WGS sequence"/>
</dbReference>
<gene>
    <name evidence="3" type="primary">eccB</name>
    <name evidence="3" type="ORF">RB614_33125</name>
</gene>
<proteinExistence type="predicted"/>
<evidence type="ECO:0000256" key="2">
    <source>
        <dbReference type="SAM" id="Phobius"/>
    </source>
</evidence>
<dbReference type="InterPro" id="IPR007795">
    <property type="entry name" value="T7SS_EccB"/>
</dbReference>
<feature type="region of interest" description="Disordered" evidence="1">
    <location>
        <begin position="326"/>
        <end position="346"/>
    </location>
</feature>
<keyword evidence="2" id="KW-0812">Transmembrane</keyword>
<evidence type="ECO:0000313" key="4">
    <source>
        <dbReference type="Proteomes" id="UP001230908"/>
    </source>
</evidence>
<sequence length="467" mass="48021">MESRRDQVHAYFYLVGRLNSAVMQGRPDPYEPPNRRPLLGFVIGVLLAVVVAGGFGIYGIFRPGGDSSWRQPGVVILVKETGARYVLLEEQLRPVLNYASARLVLGSGGTARLVTVSRNSLRGVPVGAPIGIPDAPDTLPLAGKLETGAWTVCAQPPAPSGQPATTLLIGDGPALSTVAEGEGFLVATPDRQAQLVWQGRRYRLAPRAAVALGYAGVEPVPVTAAWLNPIPAGRDLAFPTVNGRGQAGPRVGDRTSVVGQVYEARDPARGTSDLYLARADGFVRLSRTTAALVLADPAVGAAYPGAPVAPVPIRPDELAAAPVTESTELVEGYPPEPPRTAGGPGTLPCVRYRPGGDTVAVTLARVPAAAAAKAVPVPRSAAAGGTADRILIPAGTGVLARNPYAPGGGLFLVTEYGVKYPLPDAGAQALGYSGTAPVEVPVELLDLLPTGAVLDPAAALASKTWGG</sequence>
<name>A0ABU0ZQR5_9ACTN</name>
<dbReference type="Pfam" id="PF05108">
    <property type="entry name" value="T7SS_ESX1_EccB"/>
    <property type="match status" value="1"/>
</dbReference>
<reference evidence="3 4" key="1">
    <citation type="submission" date="2023-08" db="EMBL/GenBank/DDBJ databases">
        <title>Phytohabitans sansha sp. nov., isolated from marine sediment.</title>
        <authorList>
            <person name="Zhao Y."/>
            <person name="Yi K."/>
        </authorList>
    </citation>
    <scope>NUCLEOTIDE SEQUENCE [LARGE SCALE GENOMIC DNA]</scope>
    <source>
        <strain evidence="3 4">ZYX-F-186</strain>
    </source>
</reference>
<keyword evidence="2" id="KW-0472">Membrane</keyword>
<evidence type="ECO:0000313" key="3">
    <source>
        <dbReference type="EMBL" id="MDQ7909376.1"/>
    </source>
</evidence>
<dbReference type="InterPro" id="IPR044857">
    <property type="entry name" value="T7SS_EccB_R1"/>
</dbReference>
<organism evidence="3 4">
    <name type="scientific">Phytohabitans maris</name>
    <dbReference type="NCBI Taxonomy" id="3071409"/>
    <lineage>
        <taxon>Bacteria</taxon>
        <taxon>Bacillati</taxon>
        <taxon>Actinomycetota</taxon>
        <taxon>Actinomycetes</taxon>
        <taxon>Micromonosporales</taxon>
        <taxon>Micromonosporaceae</taxon>
    </lineage>
</organism>
<keyword evidence="2" id="KW-1133">Transmembrane helix</keyword>
<accession>A0ABU0ZQR5</accession>
<dbReference type="EMBL" id="JAVHUY010000041">
    <property type="protein sequence ID" value="MDQ7909376.1"/>
    <property type="molecule type" value="Genomic_DNA"/>
</dbReference>
<dbReference type="RefSeq" id="WP_308716634.1">
    <property type="nucleotide sequence ID" value="NZ_JAVHUY010000041.1"/>
</dbReference>
<dbReference type="PANTHER" id="PTHR40765:SF2">
    <property type="entry name" value="ESX-2 SECRETION SYSTEM ATPASE ECCB2"/>
    <property type="match status" value="1"/>
</dbReference>
<evidence type="ECO:0000256" key="1">
    <source>
        <dbReference type="SAM" id="MobiDB-lite"/>
    </source>
</evidence>
<comment type="caution">
    <text evidence="3">The sequence shown here is derived from an EMBL/GenBank/DDBJ whole genome shotgun (WGS) entry which is preliminary data.</text>
</comment>
<dbReference type="PANTHER" id="PTHR40765">
    <property type="entry name" value="ESX-2 SECRETION SYSTEM ATPASE ECCB2"/>
    <property type="match status" value="1"/>
</dbReference>
<feature type="transmembrane region" description="Helical" evidence="2">
    <location>
        <begin position="38"/>
        <end position="61"/>
    </location>
</feature>
<protein>
    <submittedName>
        <fullName evidence="3">Type VII secretion protein EccB</fullName>
    </submittedName>
</protein>
<dbReference type="NCBIfam" id="TIGR03919">
    <property type="entry name" value="T7SS_EccB"/>
    <property type="match status" value="1"/>
</dbReference>
<dbReference type="Gene3D" id="3.30.2390.20">
    <property type="entry name" value="Type VII secretion system EccB, repeat 1 domain"/>
    <property type="match status" value="1"/>
</dbReference>
<keyword evidence="4" id="KW-1185">Reference proteome</keyword>